<protein>
    <submittedName>
        <fullName evidence="4">Protein CHUP1, chloroplastic isoform X2</fullName>
    </submittedName>
</protein>
<keyword evidence="1 2" id="KW-0175">Coiled coil</keyword>
<keyword evidence="5" id="KW-1185">Reference proteome</keyword>
<sequence>MFAVGRILHCSTMDDVENKKNQPNDSHDLEAAAFDPKKVAAMKQELPAADCKASSPLPAAARARHSRARETPRTDSATANGASPGLKARPKPASLDSTSATLARRPIQFNKIRAAVSDVGVTKERNHENGRVAGNRVVEQYARLRRRAADANWKASEDGANAKTKELQNRAEESERLVREMQSEVSAQKDQIEKLQLLNVELELQNKKLQQDLAAAESKIKTLEKPDKMESFSKSRIRDVMELVQKNSAEQTTEMRIGGDNIYKIKSSLLKPTTKSVEVQSKVVIKKPVSSFTTSQAPVTGPPPPPPPPPPSAPPHKALGRATVNKASALVELYHSLTKRDGKQSSMSNGGCAPLSNNVHGIVGELQHRSTHLLAIKADVETKGDFIKHLIEKVRTASFTDMEDVLTFVDWLDGELSTLADERAVLKHFDWPEKKADALREAAFEFRDLKRLEAQVSSFKDDTSVPCDSILKKISNLLDKLEQSVSRLIKLKNTNVLLYRECKIPTDWMLDSGMVSKMKQVSVKLARVYIGRVSTELEWIRNSERESAQEALLFQGVRFAYRAHQFAGGLDSELMLTIEKLKRKVESQGGRGQ</sequence>
<dbReference type="AlphaFoldDB" id="A0AAQ3K6Y0"/>
<evidence type="ECO:0000313" key="5">
    <source>
        <dbReference type="Proteomes" id="UP001327560"/>
    </source>
</evidence>
<feature type="compositionally biased region" description="Basic and acidic residues" evidence="3">
    <location>
        <begin position="16"/>
        <end position="38"/>
    </location>
</feature>
<evidence type="ECO:0000256" key="3">
    <source>
        <dbReference type="SAM" id="MobiDB-lite"/>
    </source>
</evidence>
<feature type="coiled-coil region" evidence="2">
    <location>
        <begin position="435"/>
        <end position="491"/>
    </location>
</feature>
<evidence type="ECO:0000313" key="4">
    <source>
        <dbReference type="EMBL" id="WOL03232.1"/>
    </source>
</evidence>
<feature type="region of interest" description="Disordered" evidence="3">
    <location>
        <begin position="290"/>
        <end position="319"/>
    </location>
</feature>
<dbReference type="GO" id="GO:0055028">
    <property type="term" value="C:cortical microtubule"/>
    <property type="evidence" value="ECO:0007669"/>
    <property type="project" value="TreeGrafter"/>
</dbReference>
<evidence type="ECO:0000256" key="1">
    <source>
        <dbReference type="ARBA" id="ARBA00023054"/>
    </source>
</evidence>
<gene>
    <name evidence="4" type="ORF">Cni_G11952</name>
</gene>
<dbReference type="PANTHER" id="PTHR31342:SF43">
    <property type="entry name" value="F11A17.16"/>
    <property type="match status" value="1"/>
</dbReference>
<evidence type="ECO:0000256" key="2">
    <source>
        <dbReference type="SAM" id="Coils"/>
    </source>
</evidence>
<feature type="coiled-coil region" evidence="2">
    <location>
        <begin position="157"/>
        <end position="226"/>
    </location>
</feature>
<dbReference type="GO" id="GO:0072699">
    <property type="term" value="P:protein localization to cortical microtubule cytoskeleton"/>
    <property type="evidence" value="ECO:0007669"/>
    <property type="project" value="TreeGrafter"/>
</dbReference>
<name>A0AAQ3K6Y0_9LILI</name>
<dbReference type="Proteomes" id="UP001327560">
    <property type="component" value="Chromosome 4"/>
</dbReference>
<feature type="compositionally biased region" description="Pro residues" evidence="3">
    <location>
        <begin position="300"/>
        <end position="314"/>
    </location>
</feature>
<dbReference type="EMBL" id="CP136893">
    <property type="protein sequence ID" value="WOL03232.1"/>
    <property type="molecule type" value="Genomic_DNA"/>
</dbReference>
<reference evidence="4 5" key="1">
    <citation type="submission" date="2023-10" db="EMBL/GenBank/DDBJ databases">
        <title>Chromosome-scale genome assembly provides insights into flower coloration mechanisms of Canna indica.</title>
        <authorList>
            <person name="Li C."/>
        </authorList>
    </citation>
    <scope>NUCLEOTIDE SEQUENCE [LARGE SCALE GENOMIC DNA]</scope>
    <source>
        <tissue evidence="4">Flower</tissue>
    </source>
</reference>
<dbReference type="PANTHER" id="PTHR31342">
    <property type="entry name" value="PROTEIN CHUP1, CHLOROPLASTIC"/>
    <property type="match status" value="1"/>
</dbReference>
<accession>A0AAQ3K6Y0</accession>
<proteinExistence type="predicted"/>
<dbReference type="InterPro" id="IPR040265">
    <property type="entry name" value="CHUP1/IPGA1-like"/>
</dbReference>
<feature type="region of interest" description="Disordered" evidence="3">
    <location>
        <begin position="11"/>
        <end position="102"/>
    </location>
</feature>
<organism evidence="4 5">
    <name type="scientific">Canna indica</name>
    <name type="common">Indian-shot</name>
    <dbReference type="NCBI Taxonomy" id="4628"/>
    <lineage>
        <taxon>Eukaryota</taxon>
        <taxon>Viridiplantae</taxon>
        <taxon>Streptophyta</taxon>
        <taxon>Embryophyta</taxon>
        <taxon>Tracheophyta</taxon>
        <taxon>Spermatophyta</taxon>
        <taxon>Magnoliopsida</taxon>
        <taxon>Liliopsida</taxon>
        <taxon>Zingiberales</taxon>
        <taxon>Cannaceae</taxon>
        <taxon>Canna</taxon>
    </lineage>
</organism>